<organism evidence="6 7">
    <name type="scientific">Apteryx mantelli</name>
    <name type="common">North Island brown kiwi</name>
    <dbReference type="NCBI Taxonomy" id="2696672"/>
    <lineage>
        <taxon>Eukaryota</taxon>
        <taxon>Metazoa</taxon>
        <taxon>Chordata</taxon>
        <taxon>Craniata</taxon>
        <taxon>Vertebrata</taxon>
        <taxon>Euteleostomi</taxon>
        <taxon>Archelosauria</taxon>
        <taxon>Archosauria</taxon>
        <taxon>Dinosauria</taxon>
        <taxon>Saurischia</taxon>
        <taxon>Theropoda</taxon>
        <taxon>Coelurosauria</taxon>
        <taxon>Aves</taxon>
        <taxon>Palaeognathae</taxon>
        <taxon>Apterygiformes</taxon>
        <taxon>Apterygidae</taxon>
        <taxon>Apteryx</taxon>
    </lineage>
</organism>
<dbReference type="InterPro" id="IPR000008">
    <property type="entry name" value="C2_dom"/>
</dbReference>
<evidence type="ECO:0000256" key="1">
    <source>
        <dbReference type="ARBA" id="ARBA00009048"/>
    </source>
</evidence>
<dbReference type="PROSITE" id="PS50004">
    <property type="entry name" value="C2"/>
    <property type="match status" value="2"/>
</dbReference>
<dbReference type="InterPro" id="IPR002035">
    <property type="entry name" value="VWF_A"/>
</dbReference>
<dbReference type="CDD" id="cd04047">
    <property type="entry name" value="C2B_Copine"/>
    <property type="match status" value="1"/>
</dbReference>
<dbReference type="CDD" id="cd01459">
    <property type="entry name" value="vWA_copine_like"/>
    <property type="match status" value="1"/>
</dbReference>
<feature type="domain" description="C2" evidence="4">
    <location>
        <begin position="1"/>
        <end position="130"/>
    </location>
</feature>
<evidence type="ECO:0000256" key="2">
    <source>
        <dbReference type="ARBA" id="ARBA00022737"/>
    </source>
</evidence>
<keyword evidence="2" id="KW-0677">Repeat</keyword>
<feature type="region of interest" description="Disordered" evidence="3">
    <location>
        <begin position="555"/>
        <end position="582"/>
    </location>
</feature>
<protein>
    <submittedName>
        <fullName evidence="7">Copine-5</fullName>
    </submittedName>
</protein>
<reference evidence="7" key="1">
    <citation type="submission" date="2025-08" db="UniProtKB">
        <authorList>
            <consortium name="RefSeq"/>
        </authorList>
    </citation>
    <scope>IDENTIFICATION</scope>
    <source>
        <tissue evidence="7">Blood</tissue>
    </source>
</reference>
<comment type="similarity">
    <text evidence="1">Belongs to the copine family.</text>
</comment>
<dbReference type="InterPro" id="IPR037768">
    <property type="entry name" value="C2B_Copine"/>
</dbReference>
<dbReference type="RefSeq" id="XP_067166517.1">
    <property type="nucleotide sequence ID" value="XM_067310416.1"/>
</dbReference>
<evidence type="ECO:0000259" key="5">
    <source>
        <dbReference type="PROSITE" id="PS50234"/>
    </source>
</evidence>
<keyword evidence="6" id="KW-1185">Reference proteome</keyword>
<evidence type="ECO:0000313" key="7">
    <source>
        <dbReference type="RefSeq" id="XP_067166517.1"/>
    </source>
</evidence>
<sequence>MAALGALEPGSGPGTVPATKVELTVSCRHLLDKDTFSKSDPLCVLYTQGAESKQWREFGRTEVIDNTLNPDFVRKFILDYFFEEKQNLRFDLYDVDSKSPDLSKHDFLGQAFCTLGEIVGSAGSRLEKPLTMGTVTTHSRGRKPAPAVSNGGIPGKKCGTIILLAEELGNCRDVATLQFCANKLDKKDFFGKSDPFMVFYRSNEDGTFTICHKTEVVRNTLNPVWQAFAIPVRALCNGDYDRPIKAEVYDWDRDGSHDFIGEFTTSYRELARGQSQFNVYEVVNPKKKMKKKKYLNSGTVTLLSFAVESDHTFLDYIKGGTQINFTVAIDFTASNGNPSQSTSLHYMNPYQLNAYTMALKAVGEIIQDYDSDKMFPALGFGAKIPPDGRVSHEFPLNGNAANPSCSGIEGILEAYHKSLKSVQLYGPTNFAPVVNHVARSAAAVPDGSQYFVLLIITDGVISDMAQTKEAIVNAAKLPMSIIIVGVGQAEFDAMVELDGDDIRISSRGKVAERDIVQFVPFRDYIDRTGNQVLSMARLAKDVLAEIPDQFVSYMKGRGIKPQPAPPTPPAPDPGAPPEPTQP</sequence>
<dbReference type="SMART" id="SM00327">
    <property type="entry name" value="VWA"/>
    <property type="match status" value="1"/>
</dbReference>
<dbReference type="SUPFAM" id="SSF49562">
    <property type="entry name" value="C2 domain (Calcium/lipid-binding domain, CaLB)"/>
    <property type="match status" value="2"/>
</dbReference>
<feature type="compositionally biased region" description="Pro residues" evidence="3">
    <location>
        <begin position="562"/>
        <end position="582"/>
    </location>
</feature>
<dbReference type="SMART" id="SM00239">
    <property type="entry name" value="C2"/>
    <property type="match status" value="2"/>
</dbReference>
<dbReference type="PANTHER" id="PTHR10857:SF51">
    <property type="entry name" value="COPINE-5"/>
    <property type="match status" value="1"/>
</dbReference>
<evidence type="ECO:0000259" key="4">
    <source>
        <dbReference type="PROSITE" id="PS50004"/>
    </source>
</evidence>
<dbReference type="Pfam" id="PF00168">
    <property type="entry name" value="C2"/>
    <property type="match status" value="2"/>
</dbReference>
<dbReference type="Proteomes" id="UP001652627">
    <property type="component" value="Chromosome 25"/>
</dbReference>
<dbReference type="InterPro" id="IPR045052">
    <property type="entry name" value="Copine"/>
</dbReference>
<feature type="domain" description="C2" evidence="4">
    <location>
        <begin position="142"/>
        <end position="280"/>
    </location>
</feature>
<feature type="domain" description="VWFA" evidence="5">
    <location>
        <begin position="324"/>
        <end position="498"/>
    </location>
</feature>
<evidence type="ECO:0000256" key="3">
    <source>
        <dbReference type="SAM" id="MobiDB-lite"/>
    </source>
</evidence>
<dbReference type="InterPro" id="IPR036465">
    <property type="entry name" value="vWFA_dom_sf"/>
</dbReference>
<dbReference type="InterPro" id="IPR010734">
    <property type="entry name" value="Copine_C"/>
</dbReference>
<dbReference type="CDD" id="cd04048">
    <property type="entry name" value="C2A_Copine"/>
    <property type="match status" value="1"/>
</dbReference>
<dbReference type="InterPro" id="IPR035892">
    <property type="entry name" value="C2_domain_sf"/>
</dbReference>
<dbReference type="GeneID" id="106495450"/>
<dbReference type="PROSITE" id="PS50234">
    <property type="entry name" value="VWFA"/>
    <property type="match status" value="1"/>
</dbReference>
<dbReference type="Pfam" id="PF07002">
    <property type="entry name" value="Copine"/>
    <property type="match status" value="1"/>
</dbReference>
<accession>A0ABM4FNJ3</accession>
<dbReference type="Gene3D" id="2.60.40.150">
    <property type="entry name" value="C2 domain"/>
    <property type="match status" value="2"/>
</dbReference>
<dbReference type="PANTHER" id="PTHR10857">
    <property type="entry name" value="COPINE"/>
    <property type="match status" value="1"/>
</dbReference>
<evidence type="ECO:0000313" key="6">
    <source>
        <dbReference type="Proteomes" id="UP001652627"/>
    </source>
</evidence>
<gene>
    <name evidence="7" type="primary">CPNE5</name>
</gene>
<proteinExistence type="inferred from homology"/>
<dbReference type="SUPFAM" id="SSF53300">
    <property type="entry name" value="vWA-like"/>
    <property type="match status" value="1"/>
</dbReference>
<name>A0ABM4FNJ3_9AVES</name>